<proteinExistence type="predicted"/>
<dbReference type="Proteomes" id="UP001058974">
    <property type="component" value="Chromosome 6"/>
</dbReference>
<evidence type="ECO:0000313" key="2">
    <source>
        <dbReference type="Proteomes" id="UP001058974"/>
    </source>
</evidence>
<keyword evidence="2" id="KW-1185">Reference proteome</keyword>
<dbReference type="EMBL" id="JAMSHJ010000006">
    <property type="protein sequence ID" value="KAI5397465.1"/>
    <property type="molecule type" value="Genomic_DNA"/>
</dbReference>
<comment type="caution">
    <text evidence="1">The sequence shown here is derived from an EMBL/GenBank/DDBJ whole genome shotgun (WGS) entry which is preliminary data.</text>
</comment>
<organism evidence="1 2">
    <name type="scientific">Pisum sativum</name>
    <name type="common">Garden pea</name>
    <name type="synonym">Lathyrus oleraceus</name>
    <dbReference type="NCBI Taxonomy" id="3888"/>
    <lineage>
        <taxon>Eukaryota</taxon>
        <taxon>Viridiplantae</taxon>
        <taxon>Streptophyta</taxon>
        <taxon>Embryophyta</taxon>
        <taxon>Tracheophyta</taxon>
        <taxon>Spermatophyta</taxon>
        <taxon>Magnoliopsida</taxon>
        <taxon>eudicotyledons</taxon>
        <taxon>Gunneridae</taxon>
        <taxon>Pentapetalae</taxon>
        <taxon>rosids</taxon>
        <taxon>fabids</taxon>
        <taxon>Fabales</taxon>
        <taxon>Fabaceae</taxon>
        <taxon>Papilionoideae</taxon>
        <taxon>50 kb inversion clade</taxon>
        <taxon>NPAAA clade</taxon>
        <taxon>Hologalegina</taxon>
        <taxon>IRL clade</taxon>
        <taxon>Fabeae</taxon>
        <taxon>Lathyrus</taxon>
    </lineage>
</organism>
<evidence type="ECO:0000313" key="1">
    <source>
        <dbReference type="EMBL" id="KAI5397465.1"/>
    </source>
</evidence>
<gene>
    <name evidence="1" type="ORF">KIW84_063329</name>
</gene>
<accession>A0A9D4WAW7</accession>
<dbReference type="InterPro" id="IPR021109">
    <property type="entry name" value="Peptidase_aspartic_dom_sf"/>
</dbReference>
<sequence>MEESVDDVDAEEIALHQPRCYFVLNDGSAESQEEVFERPTMTMKNHLKPLLIRAKVEGVTVNKVLVDCGATVNIMPHHILRKIGKEWIHGVGAVPSLAHQRLVIWREDGVVENIEVDQGYFMVDVNNVGKKEYERKLANISPCFPAEDVYANLSEAFVSLTLHETHGFIWDVERLDDQPYTEAKENMVVEAYTLNKEGYMAIGPEPPDRPVLAKGNVNMQRLDCIYDNEPLGFEKDPKAPEKI</sequence>
<dbReference type="AlphaFoldDB" id="A0A9D4WAW7"/>
<name>A0A9D4WAW7_PEA</name>
<reference evidence="1 2" key="1">
    <citation type="journal article" date="2022" name="Nat. Genet.">
        <title>Improved pea reference genome and pan-genome highlight genomic features and evolutionary characteristics.</title>
        <authorList>
            <person name="Yang T."/>
            <person name="Liu R."/>
            <person name="Luo Y."/>
            <person name="Hu S."/>
            <person name="Wang D."/>
            <person name="Wang C."/>
            <person name="Pandey M.K."/>
            <person name="Ge S."/>
            <person name="Xu Q."/>
            <person name="Li N."/>
            <person name="Li G."/>
            <person name="Huang Y."/>
            <person name="Saxena R.K."/>
            <person name="Ji Y."/>
            <person name="Li M."/>
            <person name="Yan X."/>
            <person name="He Y."/>
            <person name="Liu Y."/>
            <person name="Wang X."/>
            <person name="Xiang C."/>
            <person name="Varshney R.K."/>
            <person name="Ding H."/>
            <person name="Gao S."/>
            <person name="Zong X."/>
        </authorList>
    </citation>
    <scope>NUCLEOTIDE SEQUENCE [LARGE SCALE GENOMIC DNA]</scope>
    <source>
        <strain evidence="1 2">cv. Zhongwan 6</strain>
    </source>
</reference>
<protein>
    <submittedName>
        <fullName evidence="1">Uncharacterized protein</fullName>
    </submittedName>
</protein>
<dbReference type="Gramene" id="Psat06G0332900-T1">
    <property type="protein sequence ID" value="KAI5397465.1"/>
    <property type="gene ID" value="KIW84_063329"/>
</dbReference>
<dbReference type="Gene3D" id="2.40.70.10">
    <property type="entry name" value="Acid Proteases"/>
    <property type="match status" value="1"/>
</dbReference>